<comment type="function">
    <text evidence="13">Catalyzes three successive oxidations of the 4-methyl group of ent-kaurene giving kaurenoic acid, a key step in gibberellins (GAs) biosynthesis. GAs, which are involved many processes, including stem elongation, play a central role in plant development.</text>
</comment>
<dbReference type="Gene3D" id="1.10.630.10">
    <property type="entry name" value="Cytochrome P450"/>
    <property type="match status" value="1"/>
</dbReference>
<keyword evidence="7 17" id="KW-1133">Transmembrane helix</keyword>
<dbReference type="InterPro" id="IPR044225">
    <property type="entry name" value="KO_chloroplastic"/>
</dbReference>
<accession>A0A7L7RBB3</accession>
<dbReference type="CDD" id="cd11075">
    <property type="entry name" value="CYP77_89"/>
    <property type="match status" value="1"/>
</dbReference>
<evidence type="ECO:0000256" key="17">
    <source>
        <dbReference type="SAM" id="Phobius"/>
    </source>
</evidence>
<evidence type="ECO:0000256" key="10">
    <source>
        <dbReference type="ARBA" id="ARBA00023033"/>
    </source>
</evidence>
<proteinExistence type="evidence at transcript level"/>
<gene>
    <name evidence="18" type="primary">CYP701A80</name>
</gene>
<dbReference type="PANTHER" id="PTHR47283:SF1">
    <property type="entry name" value="ENT-KAURENE OXIDASE, CHLOROPLASTIC"/>
    <property type="match status" value="1"/>
</dbReference>
<keyword evidence="4 17" id="KW-0812">Transmembrane</keyword>
<keyword evidence="8 16" id="KW-0560">Oxidoreductase</keyword>
<keyword evidence="11 17" id="KW-0472">Membrane</keyword>
<dbReference type="GO" id="GO:0016709">
    <property type="term" value="F:oxidoreductase activity, acting on paired donors, with incorporation or reduction of molecular oxygen, NAD(P)H as one donor, and incorporation of one atom of oxygen"/>
    <property type="evidence" value="ECO:0007669"/>
    <property type="project" value="TreeGrafter"/>
</dbReference>
<evidence type="ECO:0000256" key="5">
    <source>
        <dbReference type="ARBA" id="ARBA00022723"/>
    </source>
</evidence>
<feature type="transmembrane region" description="Helical" evidence="17">
    <location>
        <begin position="6"/>
        <end position="30"/>
    </location>
</feature>
<evidence type="ECO:0000256" key="3">
    <source>
        <dbReference type="ARBA" id="ARBA00022617"/>
    </source>
</evidence>
<evidence type="ECO:0000256" key="4">
    <source>
        <dbReference type="ARBA" id="ARBA00022692"/>
    </source>
</evidence>
<dbReference type="GO" id="GO:0009686">
    <property type="term" value="P:gibberellin biosynthetic process"/>
    <property type="evidence" value="ECO:0007669"/>
    <property type="project" value="InterPro"/>
</dbReference>
<evidence type="ECO:0000256" key="14">
    <source>
        <dbReference type="ARBA" id="ARBA00066565"/>
    </source>
</evidence>
<keyword evidence="10 16" id="KW-0503">Monooxygenase</keyword>
<organism evidence="18">
    <name type="scientific">Nothapodytes nimmoniana</name>
    <name type="common">Nothapodytes foetida</name>
    <dbReference type="NCBI Taxonomy" id="159386"/>
    <lineage>
        <taxon>Eukaryota</taxon>
        <taxon>Viridiplantae</taxon>
        <taxon>Streptophyta</taxon>
        <taxon>Embryophyta</taxon>
        <taxon>Tracheophyta</taxon>
        <taxon>Spermatophyta</taxon>
        <taxon>Magnoliopsida</taxon>
        <taxon>eudicotyledons</taxon>
        <taxon>Gunneridae</taxon>
        <taxon>Pentapetalae</taxon>
        <taxon>asterids</taxon>
        <taxon>lamiids</taxon>
        <taxon>Icacinales</taxon>
        <taxon>Icacinaceae</taxon>
        <taxon>Nothapodytes</taxon>
    </lineage>
</organism>
<evidence type="ECO:0000256" key="8">
    <source>
        <dbReference type="ARBA" id="ARBA00023002"/>
    </source>
</evidence>
<dbReference type="InterPro" id="IPR001128">
    <property type="entry name" value="Cyt_P450"/>
</dbReference>
<dbReference type="GO" id="GO:0005506">
    <property type="term" value="F:iron ion binding"/>
    <property type="evidence" value="ECO:0007669"/>
    <property type="project" value="InterPro"/>
</dbReference>
<dbReference type="GO" id="GO:0010241">
    <property type="term" value="P:ent-kaurene oxidation to kaurenoic acid"/>
    <property type="evidence" value="ECO:0007669"/>
    <property type="project" value="InterPro"/>
</dbReference>
<reference evidence="18" key="1">
    <citation type="journal article" date="2020" name="Genome">
        <title>Transcriptome-wide identification and characterization of cytochrome P450s from Nothapodytes nimmoniana and their phylogenomic analysis revealed candidate cytochrome P450s involved in camptothecin biosynthetic pathway.</title>
        <authorList>
            <person name="Godbole R.C."/>
            <person name="Pable A.A."/>
            <person name="Barvkar V.T."/>
        </authorList>
    </citation>
    <scope>NUCLEOTIDE SEQUENCE</scope>
</reference>
<keyword evidence="9 15" id="KW-0408">Iron</keyword>
<keyword evidence="6" id="KW-1002">Plastid outer membrane</keyword>
<dbReference type="PROSITE" id="PS00086">
    <property type="entry name" value="CYTOCHROME_P450"/>
    <property type="match status" value="1"/>
</dbReference>
<keyword evidence="6" id="KW-0934">Plastid</keyword>
<dbReference type="PRINTS" id="PR00385">
    <property type="entry name" value="P450"/>
</dbReference>
<dbReference type="InterPro" id="IPR002401">
    <property type="entry name" value="Cyt_P450_E_grp-I"/>
</dbReference>
<evidence type="ECO:0000313" key="18">
    <source>
        <dbReference type="EMBL" id="QNS30018.1"/>
    </source>
</evidence>
<evidence type="ECO:0000256" key="15">
    <source>
        <dbReference type="PIRSR" id="PIRSR602401-1"/>
    </source>
</evidence>
<feature type="binding site" description="axial binding residue" evidence="15">
    <location>
        <position position="456"/>
    </location>
    <ligand>
        <name>heme</name>
        <dbReference type="ChEBI" id="CHEBI:30413"/>
    </ligand>
    <ligandPart>
        <name>Fe</name>
        <dbReference type="ChEBI" id="CHEBI:18248"/>
    </ligandPart>
</feature>
<dbReference type="PRINTS" id="PR00463">
    <property type="entry name" value="EP450I"/>
</dbReference>
<dbReference type="Pfam" id="PF00067">
    <property type="entry name" value="p450"/>
    <property type="match status" value="1"/>
</dbReference>
<dbReference type="GO" id="GO:0052615">
    <property type="term" value="F:ent-kaurene oxidase activity"/>
    <property type="evidence" value="ECO:0007669"/>
    <property type="project" value="UniProtKB-EC"/>
</dbReference>
<dbReference type="AlphaFoldDB" id="A0A7L7RBB3"/>
<dbReference type="GO" id="GO:0009707">
    <property type="term" value="C:chloroplast outer membrane"/>
    <property type="evidence" value="ECO:0007669"/>
    <property type="project" value="UniProtKB-SubCell"/>
</dbReference>
<dbReference type="GO" id="GO:0005783">
    <property type="term" value="C:endoplasmic reticulum"/>
    <property type="evidence" value="ECO:0007669"/>
    <property type="project" value="TreeGrafter"/>
</dbReference>
<dbReference type="GO" id="GO:0020037">
    <property type="term" value="F:heme binding"/>
    <property type="evidence" value="ECO:0007669"/>
    <property type="project" value="InterPro"/>
</dbReference>
<comment type="cofactor">
    <cofactor evidence="1 15">
        <name>heme</name>
        <dbReference type="ChEBI" id="CHEBI:30413"/>
    </cofactor>
</comment>
<comment type="similarity">
    <text evidence="2 16">Belongs to the cytochrome P450 family.</text>
</comment>
<keyword evidence="3 15" id="KW-0349">Heme</keyword>
<name>A0A7L7RBB3_NOTNI</name>
<keyword evidence="5 15" id="KW-0479">Metal-binding</keyword>
<evidence type="ECO:0000256" key="6">
    <source>
        <dbReference type="ARBA" id="ARBA00022805"/>
    </source>
</evidence>
<evidence type="ECO:0000256" key="12">
    <source>
        <dbReference type="ARBA" id="ARBA00023766"/>
    </source>
</evidence>
<dbReference type="InterPro" id="IPR017972">
    <property type="entry name" value="Cyt_P450_CS"/>
</dbReference>
<evidence type="ECO:0000256" key="9">
    <source>
        <dbReference type="ARBA" id="ARBA00023004"/>
    </source>
</evidence>
<dbReference type="EC" id="1.14.14.86" evidence="14"/>
<evidence type="ECO:0000256" key="7">
    <source>
        <dbReference type="ARBA" id="ARBA00022989"/>
    </source>
</evidence>
<dbReference type="EMBL" id="MN168864">
    <property type="protein sequence ID" value="QNS30018.1"/>
    <property type="molecule type" value="mRNA"/>
</dbReference>
<evidence type="ECO:0000256" key="1">
    <source>
        <dbReference type="ARBA" id="ARBA00001971"/>
    </source>
</evidence>
<comment type="subcellular location">
    <subcellularLocation>
        <location evidence="12">Plastid</location>
        <location evidence="12">Chloroplast outer membrane</location>
        <topology evidence="12">Single-pass membrane protein</topology>
    </subcellularLocation>
</comment>
<dbReference type="FunFam" id="1.10.630.10:FF:000062">
    <property type="entry name" value="Ent-kaurene oxidase 2"/>
    <property type="match status" value="1"/>
</dbReference>
<evidence type="ECO:0000256" key="11">
    <source>
        <dbReference type="ARBA" id="ARBA00023136"/>
    </source>
</evidence>
<dbReference type="InterPro" id="IPR036396">
    <property type="entry name" value="Cyt_P450_sf"/>
</dbReference>
<evidence type="ECO:0000256" key="2">
    <source>
        <dbReference type="ARBA" id="ARBA00010617"/>
    </source>
</evidence>
<protein>
    <recommendedName>
        <fullName evidence="14">ent-kaurene monooxygenase</fullName>
        <ecNumber evidence="14">1.14.14.86</ecNumber>
    </recommendedName>
</protein>
<dbReference type="SUPFAM" id="SSF48264">
    <property type="entry name" value="Cytochrome P450"/>
    <property type="match status" value="1"/>
</dbReference>
<sequence length="510" mass="57804">MEAIQALPMGTAVAVAGPAIALGGLSLLFLKSFVYDQKKRSSSSLPLPPGIPGLPVIGNLLQLKEKKPYKTFTKWAEIYGPIYTIKTGANTLVVLNSNDVAKEAMVTRFSSISTRKLSKALKILTSDKSMVAMSDYDEFHKTVKRHILTNVLGPNAQKRHRKHRDTLMQNTLNQLHAHLKNFPGESVNLRMIFQPELFGLALKQALGKDVESIYVEELGKILSRAEVLKILVVDPMEGAIEVDWRDFFPYLKWIPNKGFERKLGQMYFYRQVVMKALIEDQKKRIASGETINCYLDYLLSDAKAISEQEMIMLIWEAIIETSDTTLVTTEWAMYELAKDWKRQDCLYQEIQNVCGSGKITEENLCQLPYLSAVFHETLRKYSPAPVIPLRYVHEDTELGGYHIPAGSEIAINIYGCNMDKKLWENPDEWKPERFLDKYDTMDLHKTMAFGGGRRVCAGSLQAMLISCTAIGKLVQEFEWTLKAGEEENVDTLGLTTTKLHPMLANIKQRR</sequence>
<evidence type="ECO:0000256" key="16">
    <source>
        <dbReference type="RuleBase" id="RU000461"/>
    </source>
</evidence>
<dbReference type="PANTHER" id="PTHR47283">
    <property type="entry name" value="ENT-KAURENE OXIDASE, CHLOROPLASTIC"/>
    <property type="match status" value="1"/>
</dbReference>
<evidence type="ECO:0000256" key="13">
    <source>
        <dbReference type="ARBA" id="ARBA00058795"/>
    </source>
</evidence>